<dbReference type="PANTHER" id="PTHR43047">
    <property type="entry name" value="TWO-COMPONENT HISTIDINE PROTEIN KINASE"/>
    <property type="match status" value="1"/>
</dbReference>
<dbReference type="InterPro" id="IPR036097">
    <property type="entry name" value="HisK_dim/P_sf"/>
</dbReference>
<evidence type="ECO:0000256" key="4">
    <source>
        <dbReference type="ARBA" id="ARBA00022679"/>
    </source>
</evidence>
<evidence type="ECO:0000256" key="13">
    <source>
        <dbReference type="SAM" id="MobiDB-lite"/>
    </source>
</evidence>
<feature type="transmembrane region" description="Helical" evidence="14">
    <location>
        <begin position="425"/>
        <end position="443"/>
    </location>
</feature>
<evidence type="ECO:0000313" key="18">
    <source>
        <dbReference type="Proteomes" id="UP000238326"/>
    </source>
</evidence>
<evidence type="ECO:0000313" key="17">
    <source>
        <dbReference type="EMBL" id="PRD70363.1"/>
    </source>
</evidence>
<proteinExistence type="predicted"/>
<evidence type="ECO:0000259" key="15">
    <source>
        <dbReference type="PROSITE" id="PS50109"/>
    </source>
</evidence>
<feature type="domain" description="Histidine kinase" evidence="15">
    <location>
        <begin position="765"/>
        <end position="982"/>
    </location>
</feature>
<dbReference type="GO" id="GO:0000155">
    <property type="term" value="F:phosphorelay sensor kinase activity"/>
    <property type="evidence" value="ECO:0007669"/>
    <property type="project" value="InterPro"/>
</dbReference>
<evidence type="ECO:0000256" key="6">
    <source>
        <dbReference type="ARBA" id="ARBA00022777"/>
    </source>
</evidence>
<keyword evidence="4" id="KW-0808">Transferase</keyword>
<dbReference type="InterPro" id="IPR001789">
    <property type="entry name" value="Sig_transdc_resp-reg_receiver"/>
</dbReference>
<dbReference type="Gene3D" id="3.40.50.2300">
    <property type="match status" value="1"/>
</dbReference>
<keyword evidence="14" id="KW-0472">Membrane</keyword>
<evidence type="ECO:0000256" key="5">
    <source>
        <dbReference type="ARBA" id="ARBA00022729"/>
    </source>
</evidence>
<keyword evidence="8" id="KW-0843">Virulence</keyword>
<evidence type="ECO:0000256" key="10">
    <source>
        <dbReference type="ARBA" id="ARBA00070152"/>
    </source>
</evidence>
<keyword evidence="3 11" id="KW-0597">Phosphoprotein</keyword>
<dbReference type="SUPFAM" id="SSF47384">
    <property type="entry name" value="Homodimeric domain of signal transducing histidine kinase"/>
    <property type="match status" value="1"/>
</dbReference>
<dbReference type="PROSITE" id="PS50110">
    <property type="entry name" value="RESPONSE_REGULATORY"/>
    <property type="match status" value="1"/>
</dbReference>
<feature type="modified residue" description="4-aspartylphosphate" evidence="11">
    <location>
        <position position="1063"/>
    </location>
</feature>
<keyword evidence="18" id="KW-1185">Reference proteome</keyword>
<feature type="domain" description="Response regulatory" evidence="16">
    <location>
        <begin position="1013"/>
        <end position="1130"/>
    </location>
</feature>
<feature type="transmembrane region" description="Helical" evidence="14">
    <location>
        <begin position="294"/>
        <end position="326"/>
    </location>
</feature>
<feature type="coiled-coil region" evidence="12">
    <location>
        <begin position="738"/>
        <end position="765"/>
    </location>
</feature>
<evidence type="ECO:0000256" key="2">
    <source>
        <dbReference type="ARBA" id="ARBA00012438"/>
    </source>
</evidence>
<evidence type="ECO:0000256" key="1">
    <source>
        <dbReference type="ARBA" id="ARBA00000085"/>
    </source>
</evidence>
<feature type="transmembrane region" description="Helical" evidence="14">
    <location>
        <begin position="189"/>
        <end position="208"/>
    </location>
</feature>
<dbReference type="SUPFAM" id="SSF52172">
    <property type="entry name" value="CheY-like"/>
    <property type="match status" value="1"/>
</dbReference>
<dbReference type="PRINTS" id="PR00344">
    <property type="entry name" value="BCTRLSENSOR"/>
</dbReference>
<evidence type="ECO:0000259" key="16">
    <source>
        <dbReference type="PROSITE" id="PS50110"/>
    </source>
</evidence>
<dbReference type="Gene3D" id="3.30.565.10">
    <property type="entry name" value="Histidine kinase-like ATPase, C-terminal domain"/>
    <property type="match status" value="1"/>
</dbReference>
<evidence type="ECO:0000256" key="9">
    <source>
        <dbReference type="ARBA" id="ARBA00058004"/>
    </source>
</evidence>
<dbReference type="SUPFAM" id="SSF55874">
    <property type="entry name" value="ATPase domain of HSP90 chaperone/DNA topoisomerase II/histidine kinase"/>
    <property type="match status" value="1"/>
</dbReference>
<dbReference type="CDD" id="cd16922">
    <property type="entry name" value="HATPase_EvgS-ArcB-TorS-like"/>
    <property type="match status" value="1"/>
</dbReference>
<evidence type="ECO:0000256" key="3">
    <source>
        <dbReference type="ARBA" id="ARBA00022553"/>
    </source>
</evidence>
<dbReference type="InterPro" id="IPR005467">
    <property type="entry name" value="His_kinase_dom"/>
</dbReference>
<keyword evidence="5" id="KW-0732">Signal</keyword>
<dbReference type="SMART" id="SM00448">
    <property type="entry name" value="REC"/>
    <property type="match status" value="1"/>
</dbReference>
<dbReference type="InterPro" id="IPR011006">
    <property type="entry name" value="CheY-like_superfamily"/>
</dbReference>
<evidence type="ECO:0000256" key="14">
    <source>
        <dbReference type="SAM" id="Phobius"/>
    </source>
</evidence>
<evidence type="ECO:0000256" key="11">
    <source>
        <dbReference type="PROSITE-ProRule" id="PRU00169"/>
    </source>
</evidence>
<dbReference type="PROSITE" id="PS50109">
    <property type="entry name" value="HIS_KIN"/>
    <property type="match status" value="1"/>
</dbReference>
<dbReference type="EMBL" id="PVLR01000005">
    <property type="protein sequence ID" value="PRD70363.1"/>
    <property type="molecule type" value="Genomic_DNA"/>
</dbReference>
<feature type="transmembrane region" description="Helical" evidence="14">
    <location>
        <begin position="688"/>
        <end position="705"/>
    </location>
</feature>
<dbReference type="AlphaFoldDB" id="A0A2S9KIS6"/>
<dbReference type="Pfam" id="PF02518">
    <property type="entry name" value="HATPase_c"/>
    <property type="match status" value="1"/>
</dbReference>
<feature type="transmembrane region" description="Helical" evidence="14">
    <location>
        <begin position="397"/>
        <end position="419"/>
    </location>
</feature>
<gene>
    <name evidence="17" type="ORF">C6P61_01465</name>
</gene>
<evidence type="ECO:0000256" key="12">
    <source>
        <dbReference type="SAM" id="Coils"/>
    </source>
</evidence>
<feature type="transmembrane region" description="Helical" evidence="14">
    <location>
        <begin position="493"/>
        <end position="513"/>
    </location>
</feature>
<dbReference type="SMART" id="SM00388">
    <property type="entry name" value="HisKA"/>
    <property type="match status" value="1"/>
</dbReference>
<feature type="transmembrane region" description="Helical" evidence="14">
    <location>
        <begin position="255"/>
        <end position="273"/>
    </location>
</feature>
<dbReference type="InterPro" id="IPR003661">
    <property type="entry name" value="HisK_dim/P_dom"/>
</dbReference>
<feature type="transmembrane region" description="Helical" evidence="14">
    <location>
        <begin position="146"/>
        <end position="169"/>
    </location>
</feature>
<feature type="transmembrane region" description="Helical" evidence="14">
    <location>
        <begin position="112"/>
        <end position="134"/>
    </location>
</feature>
<dbReference type="OrthoDB" id="9810730at2"/>
<dbReference type="Proteomes" id="UP000238326">
    <property type="component" value="Unassembled WGS sequence"/>
</dbReference>
<dbReference type="InterPro" id="IPR036890">
    <property type="entry name" value="HATPase_C_sf"/>
</dbReference>
<organism evidence="17 18">
    <name type="scientific">Malikia spinosa</name>
    <dbReference type="NCBI Taxonomy" id="86180"/>
    <lineage>
        <taxon>Bacteria</taxon>
        <taxon>Pseudomonadati</taxon>
        <taxon>Pseudomonadota</taxon>
        <taxon>Betaproteobacteria</taxon>
        <taxon>Burkholderiales</taxon>
        <taxon>Comamonadaceae</taxon>
        <taxon>Malikia</taxon>
    </lineage>
</organism>
<dbReference type="InterPro" id="IPR003594">
    <property type="entry name" value="HATPase_dom"/>
</dbReference>
<feature type="transmembrane region" description="Helical" evidence="14">
    <location>
        <begin position="215"/>
        <end position="235"/>
    </location>
</feature>
<dbReference type="EC" id="2.7.13.3" evidence="2"/>
<feature type="region of interest" description="Disordered" evidence="13">
    <location>
        <begin position="20"/>
        <end position="42"/>
    </location>
</feature>
<sequence>MADLLQEPCPPYRTGAARWHESCTTPEVNRPPTTPDPSQAAAPQRIVKLRRDYNRWVASETLEDYALRYTPQRSRIGSEWRVANTAFSVASFLVLEAVGATLLVQYGFVNAVWAILSAGLLIFLAGLPISVYAARHGVDMDLLTRGAGFGYIGSTLTSLLYASFTFIFFALEAAVMAYALELAFGIPPAWGYLICALAVIPFVMHGIAAISRFQVWTQALWLLLMLLPYGAVWMLEPGAWEGITHYAGESGQGRAFDWHLFGAGLTVGVALITQMGEQADYLRFMPPPQPGRRLHWWLAVLAGGPGWVLPGVLKMLGGAVLAWLALSNMVSAERAVDPNQMYLTAWETLLPYRWAVWATALFVVLSQLKINVTNAYAGSLAWSNFFSRLTHSHPGRVVWVLFNAAIALMLMEMDLFQALGDVLGLYANLAIAWIMTVVADLVINKPLGWSPPGIEFRRAYLYDINPVGVGAMLLASLLSISAHLGLFGPTAQAFSALVAMATALIASPLIAWATRGRYYLAREPEADVGQDGASAAGCDSGCAGAGCAGSACAGTGGSAQAVPRLVRCVVCEREYETPDSAYCPAYQGRICSLCCTLDARCGDRCKPHASLAVQWTGALRWLTPRRCWPHLDGGLAHYLLLMLVVALLLAGLLGLLYRQEWSGLAELPATPDSLDALQQALRAGYAKIYAALLLAFAIVAWWLVLTHKSRAVAQEESNRQTGLLLREIESHHHTDLQLQQARQVAEAARAQADQANQAKTRYISNISHELRTPLNSILGYAQLLQQDGELGQQRAHAIRVILRGGEHLLSLIEGTLDIARIESGKLALQQGPVDLRALLQEVAQMFELQAAAKGLRFGFDGPEHWPAAVRSDEQRLRQILINLLGNAVKFTSRGEVRLTLRYARQMATFEIVDTGPGIAPAELARVFEPFARAASAASASAPGSGLGLTIARMLAELMGGELSAQSEPGHGTTFRLRLFLPELHARPAGAVRVSGPARTLAGDAAGYAGPRRQLLVVDNEEADRQLLARWLEPLGFAVSLATQGEDALAQLQAGLRPDAIFMDLAMPGMDGWETLRHIQALDLQPAPALAIVSANAFDRGLDNDIGLPPEDFLVKPVRRLDLLDWLQRRLDLQWQRKTTTETEAGTGADLAASQGPAAASAALLTAPAGPGLPAEAMDSLLELARLGYYRGFVQRASALQASHPDCADWLAQLQALAREFRFETIVAALQPQPAAGDPLCTLPP</sequence>
<accession>A0A2S9KIS6</accession>
<dbReference type="Pfam" id="PF00072">
    <property type="entry name" value="Response_reg"/>
    <property type="match status" value="1"/>
</dbReference>
<feature type="transmembrane region" description="Helical" evidence="14">
    <location>
        <begin position="354"/>
        <end position="377"/>
    </location>
</feature>
<dbReference type="SMART" id="SM00387">
    <property type="entry name" value="HATPase_c"/>
    <property type="match status" value="1"/>
</dbReference>
<dbReference type="Pfam" id="PF00512">
    <property type="entry name" value="HisKA"/>
    <property type="match status" value="1"/>
</dbReference>
<evidence type="ECO:0000256" key="7">
    <source>
        <dbReference type="ARBA" id="ARBA00023012"/>
    </source>
</evidence>
<keyword evidence="12" id="KW-0175">Coiled coil</keyword>
<keyword evidence="14" id="KW-1133">Transmembrane helix</keyword>
<keyword evidence="6 17" id="KW-0418">Kinase</keyword>
<comment type="function">
    <text evidence="9">Member of the two-component regulatory system BvgS/BvgA. Phosphorylates BvgA via a four-step phosphorelay in response to environmental signals.</text>
</comment>
<reference evidence="17 18" key="1">
    <citation type="submission" date="2018-03" db="EMBL/GenBank/DDBJ databases">
        <title>Comparative genomics illustrates the genes involved in a hyperalkaliphilic mechanisms of Serpentinomonas isolated from highly-alkaline calcium-rich serpentinized springs.</title>
        <authorList>
            <person name="Suzuki S."/>
            <person name="Ishii S."/>
            <person name="Walworth N."/>
            <person name="Bird L."/>
            <person name="Kuenen J.G."/>
            <person name="Nealson K.H."/>
        </authorList>
    </citation>
    <scope>NUCLEOTIDE SEQUENCE [LARGE SCALE GENOMIC DNA]</scope>
    <source>
        <strain evidence="17 18">83</strain>
    </source>
</reference>
<feature type="transmembrane region" description="Helical" evidence="14">
    <location>
        <begin position="82"/>
        <end position="106"/>
    </location>
</feature>
<evidence type="ECO:0000256" key="8">
    <source>
        <dbReference type="ARBA" id="ARBA00023026"/>
    </source>
</evidence>
<comment type="catalytic activity">
    <reaction evidence="1">
        <text>ATP + protein L-histidine = ADP + protein N-phospho-L-histidine.</text>
        <dbReference type="EC" id="2.7.13.3"/>
    </reaction>
</comment>
<dbReference type="FunFam" id="3.30.565.10:FF:000010">
    <property type="entry name" value="Sensor histidine kinase RcsC"/>
    <property type="match status" value="1"/>
</dbReference>
<keyword evidence="7" id="KW-0902">Two-component regulatory system</keyword>
<dbReference type="Gene3D" id="1.10.4160.10">
    <property type="entry name" value="Hydantoin permease"/>
    <property type="match status" value="1"/>
</dbReference>
<feature type="transmembrane region" description="Helical" evidence="14">
    <location>
        <begin position="635"/>
        <end position="657"/>
    </location>
</feature>
<comment type="caution">
    <text evidence="17">The sequence shown here is derived from an EMBL/GenBank/DDBJ whole genome shotgun (WGS) entry which is preliminary data.</text>
</comment>
<protein>
    <recommendedName>
        <fullName evidence="10">Virulence sensor protein BvgS</fullName>
        <ecNumber evidence="2">2.7.13.3</ecNumber>
    </recommendedName>
</protein>
<keyword evidence="14" id="KW-0812">Transmembrane</keyword>
<feature type="transmembrane region" description="Helical" evidence="14">
    <location>
        <begin position="464"/>
        <end position="487"/>
    </location>
</feature>
<dbReference type="Gene3D" id="1.10.287.130">
    <property type="match status" value="1"/>
</dbReference>
<dbReference type="InterPro" id="IPR004358">
    <property type="entry name" value="Sig_transdc_His_kin-like_C"/>
</dbReference>
<dbReference type="CDD" id="cd00156">
    <property type="entry name" value="REC"/>
    <property type="match status" value="1"/>
</dbReference>
<name>A0A2S9KIS6_9BURK</name>
<dbReference type="CDD" id="cd00082">
    <property type="entry name" value="HisKA"/>
    <property type="match status" value="1"/>
</dbReference>